<feature type="compositionally biased region" description="Basic and acidic residues" evidence="1">
    <location>
        <begin position="748"/>
        <end position="766"/>
    </location>
</feature>
<gene>
    <name evidence="3" type="ORF">BSAL_19760</name>
</gene>
<feature type="transmembrane region" description="Helical" evidence="2">
    <location>
        <begin position="44"/>
        <end position="73"/>
    </location>
</feature>
<feature type="compositionally biased region" description="Basic and acidic residues" evidence="1">
    <location>
        <begin position="569"/>
        <end position="589"/>
    </location>
</feature>
<dbReference type="Proteomes" id="UP000051952">
    <property type="component" value="Unassembled WGS sequence"/>
</dbReference>
<name>A0A0S4JIW7_BODSA</name>
<protein>
    <submittedName>
        <fullName evidence="3">Transmembrane protein, putative</fullName>
    </submittedName>
</protein>
<dbReference type="AlphaFoldDB" id="A0A0S4JIW7"/>
<reference evidence="4" key="1">
    <citation type="submission" date="2015-09" db="EMBL/GenBank/DDBJ databases">
        <authorList>
            <consortium name="Pathogen Informatics"/>
        </authorList>
    </citation>
    <scope>NUCLEOTIDE SEQUENCE [LARGE SCALE GENOMIC DNA]</scope>
    <source>
        <strain evidence="4">Lake Konstanz</strain>
    </source>
</reference>
<keyword evidence="2" id="KW-0472">Membrane</keyword>
<keyword evidence="2" id="KW-1133">Transmembrane helix</keyword>
<sequence>MRFFLKNRCFFLSYLPKFVLEKIGHKLSFFPLFYHLAPQHRSRIVLVLLPVMDTVTVVIIIIAAVLVLFGVLYCMKKRRQGRFQDDVKRVLQLELQHRLEELDAAVHRTVLEALNHFPSLDTQEDDDSSVVVAQLLRSMDDLISEHDESIPDAVELHAALLAEKAVLLHCEKGTSIFYNALDMLMQSEVGQVLRSNSDDASHDGDDNVEGGYRVPKAGCCYRMLCCVHKSWEKKQLTKRRRVWYYNLAHRICSGRTGQERIAGRSHGAESDDEIDFEMSIHPQRKYLYSGGLLRRHYAEVTKDAQPFVYIDNDGEVMVSATEGMWSKHESASWLRRCFSASAPVDESDDDAYFGAQHRREDVYSYLYNVDHLISNLNLSFTTKKSHDEIVRFDAEVKQWAQCVKQKLCIRAASRWSTLLTKRCEVFLNAPEIVLRMSAKSMESASETSRRIAQPLRTDIILRKFWSSEIIRFTRAMMCESSDAFRSDTLKRCCGYCLPIFPWLEKDYSDDQSTVSKQLTDRLAHRTWLCRMRDDEVKCVSDELARTKQRITETLLVRPRRASGGSEPEVAQHDHHHAAPQEATRDERPVFLDGPPMPPARTDLQFTPPNNDDDRAAGRNNSTTPQCVLRAIPGDVVRGVFEELQERLDVLVDDLEAECAALYLQEMWSGGAVAATQQEIQQVTSKASLDIRKHAAEIGVMCKVYQRTRVLCAAGRALSQRHASDDALQMVAVALHSLREVLLEAKEARNHFEEEEQREGGRSRTSDDSIGSSGGAGGLWMLLEQPDAVAADVVTGKRQLLFPWHRVLVSYNFYAQLLQKNPVTLQFIYSD</sequence>
<evidence type="ECO:0000256" key="1">
    <source>
        <dbReference type="SAM" id="MobiDB-lite"/>
    </source>
</evidence>
<feature type="region of interest" description="Disordered" evidence="1">
    <location>
        <begin position="556"/>
        <end position="621"/>
    </location>
</feature>
<organism evidence="3 4">
    <name type="scientific">Bodo saltans</name>
    <name type="common">Flagellated protozoan</name>
    <dbReference type="NCBI Taxonomy" id="75058"/>
    <lineage>
        <taxon>Eukaryota</taxon>
        <taxon>Discoba</taxon>
        <taxon>Euglenozoa</taxon>
        <taxon>Kinetoplastea</taxon>
        <taxon>Metakinetoplastina</taxon>
        <taxon>Eubodonida</taxon>
        <taxon>Bodonidae</taxon>
        <taxon>Bodo</taxon>
    </lineage>
</organism>
<proteinExistence type="predicted"/>
<dbReference type="VEuPathDB" id="TriTrypDB:BSAL_19760"/>
<evidence type="ECO:0000313" key="4">
    <source>
        <dbReference type="Proteomes" id="UP000051952"/>
    </source>
</evidence>
<accession>A0A0S4JIW7</accession>
<evidence type="ECO:0000256" key="2">
    <source>
        <dbReference type="SAM" id="Phobius"/>
    </source>
</evidence>
<keyword evidence="4" id="KW-1185">Reference proteome</keyword>
<keyword evidence="2 3" id="KW-0812">Transmembrane</keyword>
<dbReference type="EMBL" id="CYKH01001711">
    <property type="protein sequence ID" value="CUG89186.1"/>
    <property type="molecule type" value="Genomic_DNA"/>
</dbReference>
<feature type="region of interest" description="Disordered" evidence="1">
    <location>
        <begin position="748"/>
        <end position="770"/>
    </location>
</feature>
<evidence type="ECO:0000313" key="3">
    <source>
        <dbReference type="EMBL" id="CUG89186.1"/>
    </source>
</evidence>